<dbReference type="InterPro" id="IPR010359">
    <property type="entry name" value="IrrE_HExxH"/>
</dbReference>
<name>A0A0R2JZZ2_9LACO</name>
<evidence type="ECO:0000313" key="3">
    <source>
        <dbReference type="EMBL" id="SER18796.1"/>
    </source>
</evidence>
<dbReference type="OrthoDB" id="1707128at2"/>
<dbReference type="EMBL" id="JQBY01000006">
    <property type="protein sequence ID" value="KRN82865.1"/>
    <property type="molecule type" value="Genomic_DNA"/>
</dbReference>
<dbReference type="PATRIC" id="fig|319653.3.peg.1847"/>
<dbReference type="AlphaFoldDB" id="A0A0R2JZZ2"/>
<dbReference type="Proteomes" id="UP000051749">
    <property type="component" value="Unassembled WGS sequence"/>
</dbReference>
<feature type="domain" description="IrrE N-terminal-like" evidence="1">
    <location>
        <begin position="27"/>
        <end position="113"/>
    </location>
</feature>
<protein>
    <recommendedName>
        <fullName evidence="1">IrrE N-terminal-like domain-containing protein</fullName>
    </recommendedName>
</protein>
<dbReference type="RefSeq" id="WP_057805542.1">
    <property type="nucleotide sequence ID" value="NZ_BJYP01000011.1"/>
</dbReference>
<dbReference type="Proteomes" id="UP000182818">
    <property type="component" value="Unassembled WGS sequence"/>
</dbReference>
<evidence type="ECO:0000313" key="2">
    <source>
        <dbReference type="EMBL" id="KRN82865.1"/>
    </source>
</evidence>
<dbReference type="Pfam" id="PF06114">
    <property type="entry name" value="Peptidase_M78"/>
    <property type="match status" value="1"/>
</dbReference>
<proteinExistence type="predicted"/>
<reference evidence="2 4" key="1">
    <citation type="journal article" date="2015" name="Genome Announc.">
        <title>Expanding the biotechnology potential of lactobacilli through comparative genomics of 213 strains and associated genera.</title>
        <authorList>
            <person name="Sun Z."/>
            <person name="Harris H.M."/>
            <person name="McCann A."/>
            <person name="Guo C."/>
            <person name="Argimon S."/>
            <person name="Zhang W."/>
            <person name="Yang X."/>
            <person name="Jeffery I.B."/>
            <person name="Cooney J.C."/>
            <person name="Kagawa T.F."/>
            <person name="Liu W."/>
            <person name="Song Y."/>
            <person name="Salvetti E."/>
            <person name="Wrobel A."/>
            <person name="Rasinkangas P."/>
            <person name="Parkhill J."/>
            <person name="Rea M.C."/>
            <person name="O'Sullivan O."/>
            <person name="Ritari J."/>
            <person name="Douillard F.P."/>
            <person name="Paul Ross R."/>
            <person name="Yang R."/>
            <person name="Briner A.E."/>
            <person name="Felis G.E."/>
            <person name="de Vos W.M."/>
            <person name="Barrangou R."/>
            <person name="Klaenhammer T.R."/>
            <person name="Caufield P.W."/>
            <person name="Cui Y."/>
            <person name="Zhang H."/>
            <person name="O'Toole P.W."/>
        </authorList>
    </citation>
    <scope>NUCLEOTIDE SEQUENCE [LARGE SCALE GENOMIC DNA]</scope>
    <source>
        <strain evidence="2 4">DSM 22301</strain>
    </source>
</reference>
<accession>A0A0R2JZZ2</accession>
<evidence type="ECO:0000313" key="4">
    <source>
        <dbReference type="Proteomes" id="UP000051749"/>
    </source>
</evidence>
<gene>
    <name evidence="2" type="ORF">IV87_GL001815</name>
    <name evidence="3" type="ORF">SAMN04487973_102183</name>
</gene>
<evidence type="ECO:0000259" key="1">
    <source>
        <dbReference type="Pfam" id="PF06114"/>
    </source>
</evidence>
<comment type="caution">
    <text evidence="2">The sequence shown here is derived from an EMBL/GenBank/DDBJ whole genome shotgun (WGS) entry which is preliminary data.</text>
</comment>
<organism evidence="2 4">
    <name type="scientific">Pediococcus ethanolidurans</name>
    <dbReference type="NCBI Taxonomy" id="319653"/>
    <lineage>
        <taxon>Bacteria</taxon>
        <taxon>Bacillati</taxon>
        <taxon>Bacillota</taxon>
        <taxon>Bacilli</taxon>
        <taxon>Lactobacillales</taxon>
        <taxon>Lactobacillaceae</taxon>
        <taxon>Pediococcus</taxon>
    </lineage>
</organism>
<dbReference type="EMBL" id="FOGK01000002">
    <property type="protein sequence ID" value="SER18796.1"/>
    <property type="molecule type" value="Genomic_DNA"/>
</dbReference>
<dbReference type="STRING" id="319653.SAMN04487973_102183"/>
<sequence>MDRIDEIMKNYPELKVEYVVMDNELGGYIYRNIILLDANKSEDELVPILYEELGHYETTVGDISRYSSQSDLKQEYRARVWGLKHLVTKSAINHFKKQDYDDDYEVADELGIKITYLHEAGEVYKIKEN</sequence>
<keyword evidence="5" id="KW-1185">Reference proteome</keyword>
<evidence type="ECO:0000313" key="5">
    <source>
        <dbReference type="Proteomes" id="UP000182818"/>
    </source>
</evidence>
<dbReference type="GeneID" id="76043176"/>
<reference evidence="3 5" key="2">
    <citation type="submission" date="2016-10" db="EMBL/GenBank/DDBJ databases">
        <authorList>
            <person name="Varghese N."/>
            <person name="Submissions S."/>
        </authorList>
    </citation>
    <scope>NUCLEOTIDE SEQUENCE [LARGE SCALE GENOMIC DNA]</scope>
    <source>
        <strain evidence="3 5">CGMCC 1.3889</strain>
    </source>
</reference>